<dbReference type="InterPro" id="IPR038717">
    <property type="entry name" value="Tc1-like_DDE_dom"/>
</dbReference>
<comment type="caution">
    <text evidence="2">The sequence shown here is derived from an EMBL/GenBank/DDBJ whole genome shotgun (WGS) entry which is preliminary data.</text>
</comment>
<proteinExistence type="predicted"/>
<gene>
    <name evidence="2" type="ORF">ACFSKW_34260</name>
</gene>
<dbReference type="InterPro" id="IPR036397">
    <property type="entry name" value="RNaseH_sf"/>
</dbReference>
<dbReference type="EMBL" id="JBHUFV010000051">
    <property type="protein sequence ID" value="MFD1936550.1"/>
    <property type="molecule type" value="Genomic_DNA"/>
</dbReference>
<organism evidence="2 3">
    <name type="scientific">Nonomuraea mangrovi</name>
    <dbReference type="NCBI Taxonomy" id="2316207"/>
    <lineage>
        <taxon>Bacteria</taxon>
        <taxon>Bacillati</taxon>
        <taxon>Actinomycetota</taxon>
        <taxon>Actinomycetes</taxon>
        <taxon>Streptosporangiales</taxon>
        <taxon>Streptosporangiaceae</taxon>
        <taxon>Nonomuraea</taxon>
    </lineage>
</organism>
<evidence type="ECO:0000259" key="1">
    <source>
        <dbReference type="Pfam" id="PF13358"/>
    </source>
</evidence>
<accession>A0ABW4T664</accession>
<evidence type="ECO:0000313" key="3">
    <source>
        <dbReference type="Proteomes" id="UP001597368"/>
    </source>
</evidence>
<evidence type="ECO:0000313" key="2">
    <source>
        <dbReference type="EMBL" id="MFD1936550.1"/>
    </source>
</evidence>
<name>A0ABW4T664_9ACTN</name>
<dbReference type="Pfam" id="PF13358">
    <property type="entry name" value="DDE_3"/>
    <property type="match status" value="1"/>
</dbReference>
<keyword evidence="3" id="KW-1185">Reference proteome</keyword>
<feature type="domain" description="Tc1-like transposase DDE" evidence="1">
    <location>
        <begin position="1"/>
        <end position="63"/>
    </location>
</feature>
<sequence>MVVWDNLNTHTSAQMRQLIASRPRLTVFYLPAYAPELNPVEGVWAHMKKSLANLAIRTVDQLIVVVKNRLNRMQYRPALITGFTAKTGLDVHPP</sequence>
<dbReference type="Proteomes" id="UP001597368">
    <property type="component" value="Unassembled WGS sequence"/>
</dbReference>
<reference evidence="3" key="1">
    <citation type="journal article" date="2019" name="Int. J. Syst. Evol. Microbiol.">
        <title>The Global Catalogue of Microorganisms (GCM) 10K type strain sequencing project: providing services to taxonomists for standard genome sequencing and annotation.</title>
        <authorList>
            <consortium name="The Broad Institute Genomics Platform"/>
            <consortium name="The Broad Institute Genome Sequencing Center for Infectious Disease"/>
            <person name="Wu L."/>
            <person name="Ma J."/>
        </authorList>
    </citation>
    <scope>NUCLEOTIDE SEQUENCE [LARGE SCALE GENOMIC DNA]</scope>
    <source>
        <strain evidence="3">ICMP 6774ER</strain>
    </source>
</reference>
<dbReference type="RefSeq" id="WP_379576935.1">
    <property type="nucleotide sequence ID" value="NZ_JBHUFV010000051.1"/>
</dbReference>
<protein>
    <submittedName>
        <fullName evidence="2">Transposase</fullName>
    </submittedName>
</protein>
<dbReference type="Gene3D" id="3.30.420.10">
    <property type="entry name" value="Ribonuclease H-like superfamily/Ribonuclease H"/>
    <property type="match status" value="1"/>
</dbReference>